<organism evidence="9 11">
    <name type="scientific">Tenebrio molitor</name>
    <name type="common">Yellow mealworm beetle</name>
    <dbReference type="NCBI Taxonomy" id="7067"/>
    <lineage>
        <taxon>Eukaryota</taxon>
        <taxon>Metazoa</taxon>
        <taxon>Ecdysozoa</taxon>
        <taxon>Arthropoda</taxon>
        <taxon>Hexapoda</taxon>
        <taxon>Insecta</taxon>
        <taxon>Pterygota</taxon>
        <taxon>Neoptera</taxon>
        <taxon>Endopterygota</taxon>
        <taxon>Coleoptera</taxon>
        <taxon>Polyphaga</taxon>
        <taxon>Cucujiformia</taxon>
        <taxon>Tenebrionidae</taxon>
        <taxon>Tenebrio</taxon>
    </lineage>
</organism>
<dbReference type="EMBL" id="JABDTM020030218">
    <property type="protein sequence ID" value="KAH0807504.1"/>
    <property type="molecule type" value="Genomic_DNA"/>
</dbReference>
<comment type="similarity">
    <text evidence="2 6">Belongs to the glycosyl hydrolase 30 family.</text>
</comment>
<comment type="caution">
    <text evidence="9">The sequence shown here is derived from an EMBL/GenBank/DDBJ whole genome shotgun (WGS) entry which is preliminary data.</text>
</comment>
<dbReference type="InterPro" id="IPR017853">
    <property type="entry name" value="GH"/>
</dbReference>
<dbReference type="GO" id="GO:0006680">
    <property type="term" value="P:glucosylceramide catabolic process"/>
    <property type="evidence" value="ECO:0007669"/>
    <property type="project" value="TreeGrafter"/>
</dbReference>
<reference evidence="9" key="2">
    <citation type="submission" date="2021-08" db="EMBL/GenBank/DDBJ databases">
        <authorList>
            <person name="Eriksson T."/>
        </authorList>
    </citation>
    <scope>NUCLEOTIDE SEQUENCE</scope>
    <source>
        <strain evidence="9">Stoneville</strain>
        <tissue evidence="9">Whole head</tissue>
    </source>
</reference>
<dbReference type="InterPro" id="IPR001139">
    <property type="entry name" value="Glyco_hydro_30"/>
</dbReference>
<keyword evidence="6" id="KW-0443">Lipid metabolism</keyword>
<reference evidence="9" key="1">
    <citation type="journal article" date="2020" name="J Insects Food Feed">
        <title>The yellow mealworm (Tenebrio molitor) genome: a resource for the emerging insects as food and feed industry.</title>
        <authorList>
            <person name="Eriksson T."/>
            <person name="Andere A."/>
            <person name="Kelstrup H."/>
            <person name="Emery V."/>
            <person name="Picard C."/>
        </authorList>
    </citation>
    <scope>NUCLEOTIDE SEQUENCE</scope>
    <source>
        <strain evidence="9">Stoneville</strain>
        <tissue evidence="9">Whole head</tissue>
    </source>
</reference>
<protein>
    <recommendedName>
        <fullName evidence="3 6">Glucosylceramidase</fullName>
        <ecNumber evidence="3 6">3.2.1.45</ecNumber>
    </recommendedName>
</protein>
<keyword evidence="11" id="KW-1185">Reference proteome</keyword>
<dbReference type="EC" id="3.2.1.45" evidence="3 6"/>
<evidence type="ECO:0000256" key="2">
    <source>
        <dbReference type="ARBA" id="ARBA00005382"/>
    </source>
</evidence>
<evidence type="ECO:0000259" key="7">
    <source>
        <dbReference type="Pfam" id="PF02055"/>
    </source>
</evidence>
<dbReference type="SUPFAM" id="SSF51445">
    <property type="entry name" value="(Trans)glycosidases"/>
    <property type="match status" value="2"/>
</dbReference>
<evidence type="ECO:0000256" key="1">
    <source>
        <dbReference type="ARBA" id="ARBA00001013"/>
    </source>
</evidence>
<dbReference type="Pfam" id="PF17189">
    <property type="entry name" value="Glyco_hydro_30C"/>
    <property type="match status" value="1"/>
</dbReference>
<dbReference type="InterPro" id="IPR033453">
    <property type="entry name" value="Glyco_hydro_30_TIM-barrel"/>
</dbReference>
<keyword evidence="6" id="KW-0326">Glycosidase</keyword>
<evidence type="ECO:0000313" key="9">
    <source>
        <dbReference type="EMBL" id="KAH0807503.1"/>
    </source>
</evidence>
<dbReference type="PANTHER" id="PTHR11069">
    <property type="entry name" value="GLUCOSYLCERAMIDASE"/>
    <property type="match status" value="1"/>
</dbReference>
<evidence type="ECO:0000256" key="4">
    <source>
        <dbReference type="ARBA" id="ARBA00022729"/>
    </source>
</evidence>
<evidence type="ECO:0000313" key="11">
    <source>
        <dbReference type="Proteomes" id="UP000719412"/>
    </source>
</evidence>
<dbReference type="EMBL" id="JABDTM020030219">
    <property type="protein sequence ID" value="KAH0807503.1"/>
    <property type="molecule type" value="Genomic_DNA"/>
</dbReference>
<dbReference type="SUPFAM" id="SSF51011">
    <property type="entry name" value="Glycosyl hydrolase domain"/>
    <property type="match status" value="1"/>
</dbReference>
<dbReference type="GO" id="GO:0004348">
    <property type="term" value="F:glucosylceramidase activity"/>
    <property type="evidence" value="ECO:0007669"/>
    <property type="project" value="UniProtKB-EC"/>
</dbReference>
<sequence length="447" mass="50616">MMATWIRHNLGPTIRNSSHSAIKIITLDDQRFFLPWFVNIVFKHKTTRDYVDGIAVHWYYDTIFPPSLLKDTHESFPEKFLLATEACRGDKPGEKDVDLGSWQRGERYAEDIIEDVNNWITGWVDWNMALDLKGGPTYISNFVDSPIIVNSSANEFYKQPMYYNLGHFSKFVPRGSVRLGSTGFDNHIPVAAFRRPDNGTVVVILNKKEQVVPITVVDDSRGSAPIELITISKYLADVPISCVKVASLVPRHVDTLAVPRGTNRVAEECHRRDYGNGGHVCVCTSTQCDTVPRPTSVPRPNYLTYTSNKAGLRFEKSTGSFIMTDRLFANKIVVNANDKYQTMMGWDGAFTDSTGININSLDEQAQDKLLESYFSDHGIEYNLCRVPIGSTDFSKRAYSYADSHADAKLTHFKLAPEDFQFKVERDQWVGFSVLMGFRFRSSKGRKI</sequence>
<keyword evidence="4" id="KW-0732">Signal</keyword>
<dbReference type="AlphaFoldDB" id="A0A8J6L5U7"/>
<dbReference type="Gene3D" id="3.20.20.80">
    <property type="entry name" value="Glycosidases"/>
    <property type="match status" value="2"/>
</dbReference>
<gene>
    <name evidence="10" type="ORF">GEV33_015287</name>
    <name evidence="9" type="ORF">GEV33_015288</name>
</gene>
<feature type="domain" description="Glycosyl hydrolase family 30 TIM-barrel" evidence="7">
    <location>
        <begin position="345"/>
        <end position="423"/>
    </location>
</feature>
<evidence type="ECO:0000256" key="6">
    <source>
        <dbReference type="RuleBase" id="RU361188"/>
    </source>
</evidence>
<comment type="catalytic activity">
    <reaction evidence="1">
        <text>a beta-D-glucosyl-(1&lt;-&gt;1')-N-acylsphing-4-enine + H2O = an N-acylsphing-4-enine + D-glucose</text>
        <dbReference type="Rhea" id="RHEA:13269"/>
        <dbReference type="ChEBI" id="CHEBI:4167"/>
        <dbReference type="ChEBI" id="CHEBI:15377"/>
        <dbReference type="ChEBI" id="CHEBI:22801"/>
        <dbReference type="ChEBI" id="CHEBI:52639"/>
        <dbReference type="EC" id="3.2.1.45"/>
    </reaction>
    <physiologicalReaction direction="left-to-right" evidence="1">
        <dbReference type="Rhea" id="RHEA:13270"/>
    </physiologicalReaction>
</comment>
<evidence type="ECO:0000256" key="5">
    <source>
        <dbReference type="ARBA" id="ARBA00022801"/>
    </source>
</evidence>
<dbReference type="PRINTS" id="PR00843">
    <property type="entry name" value="GLHYDRLASE30"/>
</dbReference>
<feature type="domain" description="Glycosyl hydrolase family 30 beta sandwich" evidence="8">
    <location>
        <begin position="175"/>
        <end position="227"/>
    </location>
</feature>
<dbReference type="Proteomes" id="UP000719412">
    <property type="component" value="Unassembled WGS sequence"/>
</dbReference>
<dbReference type="PANTHER" id="PTHR11069:SF23">
    <property type="entry name" value="LYSOSOMAL ACID GLUCOSYLCERAMIDASE"/>
    <property type="match status" value="1"/>
</dbReference>
<keyword evidence="5 6" id="KW-0378">Hydrolase</keyword>
<evidence type="ECO:0000259" key="8">
    <source>
        <dbReference type="Pfam" id="PF17189"/>
    </source>
</evidence>
<evidence type="ECO:0000313" key="10">
    <source>
        <dbReference type="EMBL" id="KAH0807504.1"/>
    </source>
</evidence>
<dbReference type="GO" id="GO:0016020">
    <property type="term" value="C:membrane"/>
    <property type="evidence" value="ECO:0007669"/>
    <property type="project" value="GOC"/>
</dbReference>
<feature type="domain" description="Glycosyl hydrolase family 30 TIM-barrel" evidence="7">
    <location>
        <begin position="5"/>
        <end position="172"/>
    </location>
</feature>
<dbReference type="Pfam" id="PF02055">
    <property type="entry name" value="Glyco_hydro_30"/>
    <property type="match status" value="2"/>
</dbReference>
<name>A0A8J6L5U7_TENMO</name>
<evidence type="ECO:0000256" key="3">
    <source>
        <dbReference type="ARBA" id="ARBA00012658"/>
    </source>
</evidence>
<accession>A0A8J6L5U7</accession>
<keyword evidence="6" id="KW-0746">Sphingolipid metabolism</keyword>
<dbReference type="InterPro" id="IPR033452">
    <property type="entry name" value="GH30_C"/>
</dbReference>
<proteinExistence type="inferred from homology"/>